<dbReference type="Proteomes" id="UP001341281">
    <property type="component" value="Chromosome 01"/>
</dbReference>
<dbReference type="GO" id="GO:0016020">
    <property type="term" value="C:membrane"/>
    <property type="evidence" value="ECO:0007669"/>
    <property type="project" value="UniProtKB-SubCell"/>
</dbReference>
<keyword evidence="2 3" id="KW-0732">Signal</keyword>
<protein>
    <recommendedName>
        <fullName evidence="4">Wall-associated receptor kinase galacturonan-binding domain-containing protein</fullName>
    </recommendedName>
</protein>
<dbReference type="InterPro" id="IPR025287">
    <property type="entry name" value="WAK_GUB"/>
</dbReference>
<name>A0AAQ3PJV7_PASNO</name>
<organism evidence="5 6">
    <name type="scientific">Paspalum notatum var. saurae</name>
    <dbReference type="NCBI Taxonomy" id="547442"/>
    <lineage>
        <taxon>Eukaryota</taxon>
        <taxon>Viridiplantae</taxon>
        <taxon>Streptophyta</taxon>
        <taxon>Embryophyta</taxon>
        <taxon>Tracheophyta</taxon>
        <taxon>Spermatophyta</taxon>
        <taxon>Magnoliopsida</taxon>
        <taxon>Liliopsida</taxon>
        <taxon>Poales</taxon>
        <taxon>Poaceae</taxon>
        <taxon>PACMAD clade</taxon>
        <taxon>Panicoideae</taxon>
        <taxon>Andropogonodae</taxon>
        <taxon>Paspaleae</taxon>
        <taxon>Paspalinae</taxon>
        <taxon>Paspalum</taxon>
    </lineage>
</organism>
<comment type="subcellular location">
    <subcellularLocation>
        <location evidence="1">Membrane</location>
        <topology evidence="1">Single-pass membrane protein</topology>
    </subcellularLocation>
</comment>
<dbReference type="EMBL" id="CP144745">
    <property type="protein sequence ID" value="WVZ51326.1"/>
    <property type="molecule type" value="Genomic_DNA"/>
</dbReference>
<gene>
    <name evidence="5" type="ORF">U9M48_002480</name>
</gene>
<keyword evidence="6" id="KW-1185">Reference proteome</keyword>
<feature type="signal peptide" evidence="3">
    <location>
        <begin position="1"/>
        <end position="28"/>
    </location>
</feature>
<feature type="domain" description="Wall-associated receptor kinase galacturonan-binding" evidence="4">
    <location>
        <begin position="37"/>
        <end position="105"/>
    </location>
</feature>
<evidence type="ECO:0000313" key="5">
    <source>
        <dbReference type="EMBL" id="WVZ51326.1"/>
    </source>
</evidence>
<proteinExistence type="predicted"/>
<evidence type="ECO:0000256" key="3">
    <source>
        <dbReference type="SAM" id="SignalP"/>
    </source>
</evidence>
<dbReference type="Pfam" id="PF13947">
    <property type="entry name" value="GUB_WAK_bind"/>
    <property type="match status" value="1"/>
</dbReference>
<dbReference type="AlphaFoldDB" id="A0AAQ3PJV7"/>
<feature type="chain" id="PRO_5042817501" description="Wall-associated receptor kinase galacturonan-binding domain-containing protein" evidence="3">
    <location>
        <begin position="29"/>
        <end position="212"/>
    </location>
</feature>
<evidence type="ECO:0000256" key="2">
    <source>
        <dbReference type="ARBA" id="ARBA00022729"/>
    </source>
</evidence>
<reference evidence="5 6" key="1">
    <citation type="submission" date="2024-02" db="EMBL/GenBank/DDBJ databases">
        <title>High-quality chromosome-scale genome assembly of Pensacola bahiagrass (Paspalum notatum Flugge var. saurae).</title>
        <authorList>
            <person name="Vega J.M."/>
            <person name="Podio M."/>
            <person name="Orjuela J."/>
            <person name="Siena L.A."/>
            <person name="Pessino S.C."/>
            <person name="Combes M.C."/>
            <person name="Mariac C."/>
            <person name="Albertini E."/>
            <person name="Pupilli F."/>
            <person name="Ortiz J.P.A."/>
            <person name="Leblanc O."/>
        </authorList>
    </citation>
    <scope>NUCLEOTIDE SEQUENCE [LARGE SCALE GENOMIC DNA]</scope>
    <source>
        <strain evidence="5">R1</strain>
        <tissue evidence="5">Leaf</tissue>
    </source>
</reference>
<accession>A0AAQ3PJV7</accession>
<sequence>MVPWSRVRLLIVAVTPVLVLRLLAAAAAAPPLGLPGCNTTCGGMEVPYPFGIGANCSLPGFSLTCDAGGAHNKPWLLLGHGGSAGVRKLHVTKIHLHNGTVYVADGGAILNYTSDPANQTRASRATWGLLDGGNRSDDDGPFVLSYHHNKFVVLGCNLQAKLLGKGNDSRLITGCSSFCTLETQQPDQPRKAVVWDPTEGGDRCGRCSGNGC</sequence>
<dbReference type="GO" id="GO:0030247">
    <property type="term" value="F:polysaccharide binding"/>
    <property type="evidence" value="ECO:0007669"/>
    <property type="project" value="InterPro"/>
</dbReference>
<evidence type="ECO:0000259" key="4">
    <source>
        <dbReference type="Pfam" id="PF13947"/>
    </source>
</evidence>
<evidence type="ECO:0000256" key="1">
    <source>
        <dbReference type="ARBA" id="ARBA00004167"/>
    </source>
</evidence>
<dbReference type="PANTHER" id="PTHR33491">
    <property type="entry name" value="OSJNBA0016N04.9 PROTEIN"/>
    <property type="match status" value="1"/>
</dbReference>
<evidence type="ECO:0000313" key="6">
    <source>
        <dbReference type="Proteomes" id="UP001341281"/>
    </source>
</evidence>